<dbReference type="AlphaFoldDB" id="A0AAE3XMA8"/>
<dbReference type="Proteomes" id="UP001185092">
    <property type="component" value="Unassembled WGS sequence"/>
</dbReference>
<proteinExistence type="predicted"/>
<organism evidence="1 2">
    <name type="scientific">Aureibacter tunicatorum</name>
    <dbReference type="NCBI Taxonomy" id="866807"/>
    <lineage>
        <taxon>Bacteria</taxon>
        <taxon>Pseudomonadati</taxon>
        <taxon>Bacteroidota</taxon>
        <taxon>Cytophagia</taxon>
        <taxon>Cytophagales</taxon>
        <taxon>Persicobacteraceae</taxon>
        <taxon>Aureibacter</taxon>
    </lineage>
</organism>
<keyword evidence="2" id="KW-1185">Reference proteome</keyword>
<sequence length="79" mass="9009">MSPIFTIQCQHRSLSLHHNHGSKGSMVGLLFDGKREINKLTIRERAALVYERGNQGATLSPLLKKYSLSKNNYCILFYL</sequence>
<evidence type="ECO:0000313" key="1">
    <source>
        <dbReference type="EMBL" id="MDR6238613.1"/>
    </source>
</evidence>
<dbReference type="EMBL" id="JAVDQD010000002">
    <property type="protein sequence ID" value="MDR6238613.1"/>
    <property type="molecule type" value="Genomic_DNA"/>
</dbReference>
<gene>
    <name evidence="1" type="ORF">HNQ88_001650</name>
</gene>
<accession>A0AAE3XMA8</accession>
<protein>
    <submittedName>
        <fullName evidence="1">Uncharacterized protein</fullName>
    </submittedName>
</protein>
<name>A0AAE3XMA8_9BACT</name>
<evidence type="ECO:0000313" key="2">
    <source>
        <dbReference type="Proteomes" id="UP001185092"/>
    </source>
</evidence>
<reference evidence="1" key="1">
    <citation type="submission" date="2023-07" db="EMBL/GenBank/DDBJ databases">
        <title>Genomic Encyclopedia of Type Strains, Phase IV (KMG-IV): sequencing the most valuable type-strain genomes for metagenomic binning, comparative biology and taxonomic classification.</title>
        <authorList>
            <person name="Goeker M."/>
        </authorList>
    </citation>
    <scope>NUCLEOTIDE SEQUENCE</scope>
    <source>
        <strain evidence="1">DSM 26174</strain>
    </source>
</reference>
<comment type="caution">
    <text evidence="1">The sequence shown here is derived from an EMBL/GenBank/DDBJ whole genome shotgun (WGS) entry which is preliminary data.</text>
</comment>